<evidence type="ECO:0000313" key="1">
    <source>
        <dbReference type="EMBL" id="VVA34636.1"/>
    </source>
</evidence>
<gene>
    <name evidence="1" type="ORF">ALMOND_2B000641</name>
</gene>
<name>A0A5E4G4J6_PRUDU</name>
<dbReference type="AlphaFoldDB" id="A0A5E4G4J6"/>
<accession>A0A5E4G4J6</accession>
<proteinExistence type="predicted"/>
<protein>
    <submittedName>
        <fullName evidence="1">PREDICTED: ribonuclease H At1g65750 family</fullName>
    </submittedName>
</protein>
<reference evidence="2" key="1">
    <citation type="journal article" date="2020" name="Plant J.">
        <title>Transposons played a major role in the diversification between the closely related almond and peach genomes: results from the almond genome sequence.</title>
        <authorList>
            <person name="Alioto T."/>
            <person name="Alexiou K.G."/>
            <person name="Bardil A."/>
            <person name="Barteri F."/>
            <person name="Castanera R."/>
            <person name="Cruz F."/>
            <person name="Dhingra A."/>
            <person name="Duval H."/>
            <person name="Fernandez I Marti A."/>
            <person name="Frias L."/>
            <person name="Galan B."/>
            <person name="Garcia J.L."/>
            <person name="Howad W."/>
            <person name="Gomez-Garrido J."/>
            <person name="Gut M."/>
            <person name="Julca I."/>
            <person name="Morata J."/>
            <person name="Puigdomenech P."/>
            <person name="Ribeca P."/>
            <person name="Rubio Cabetas M.J."/>
            <person name="Vlasova A."/>
            <person name="Wirthensohn M."/>
            <person name="Garcia-Mas J."/>
            <person name="Gabaldon T."/>
            <person name="Casacuberta J.M."/>
            <person name="Arus P."/>
        </authorList>
    </citation>
    <scope>NUCLEOTIDE SEQUENCE [LARGE SCALE GENOMIC DNA]</scope>
    <source>
        <strain evidence="2">cv. Texas</strain>
    </source>
</reference>
<evidence type="ECO:0000313" key="2">
    <source>
        <dbReference type="Proteomes" id="UP000327085"/>
    </source>
</evidence>
<organism evidence="1 2">
    <name type="scientific">Prunus dulcis</name>
    <name type="common">Almond</name>
    <name type="synonym">Amygdalus dulcis</name>
    <dbReference type="NCBI Taxonomy" id="3755"/>
    <lineage>
        <taxon>Eukaryota</taxon>
        <taxon>Viridiplantae</taxon>
        <taxon>Streptophyta</taxon>
        <taxon>Embryophyta</taxon>
        <taxon>Tracheophyta</taxon>
        <taxon>Spermatophyta</taxon>
        <taxon>Magnoliopsida</taxon>
        <taxon>eudicotyledons</taxon>
        <taxon>Gunneridae</taxon>
        <taxon>Pentapetalae</taxon>
        <taxon>rosids</taxon>
        <taxon>fabids</taxon>
        <taxon>Rosales</taxon>
        <taxon>Rosaceae</taxon>
        <taxon>Amygdaloideae</taxon>
        <taxon>Amygdaleae</taxon>
        <taxon>Prunus</taxon>
    </lineage>
</organism>
<dbReference type="Proteomes" id="UP000327085">
    <property type="component" value="Chromosome 4"/>
</dbReference>
<dbReference type="InParanoid" id="A0A5E4G4J6"/>
<dbReference type="EMBL" id="CABIKO010000343">
    <property type="protein sequence ID" value="VVA34636.1"/>
    <property type="molecule type" value="Genomic_DNA"/>
</dbReference>
<dbReference type="Gramene" id="VVA34636">
    <property type="protein sequence ID" value="VVA34636"/>
    <property type="gene ID" value="Prudul26B000641"/>
</dbReference>
<dbReference type="OMA" id="WGPNPNG"/>
<sequence>MPFPLLDLIPEHQRGPMNLDQKVSDYITNNNWDRNKLSQVLNDDLIDKILTIPLPRSNLHDKMVWGPNPNGSFTIKSAYNIQIQEWPSHPHANLLKKMWNLDIPSKVKIFAWMLFE</sequence>